<dbReference type="SUPFAM" id="SSF51395">
    <property type="entry name" value="FMN-linked oxidoreductases"/>
    <property type="match status" value="1"/>
</dbReference>
<dbReference type="Pfam" id="PF00724">
    <property type="entry name" value="Oxidored_FMN"/>
    <property type="match status" value="1"/>
</dbReference>
<dbReference type="PANTHER" id="PTHR12811:SF0">
    <property type="entry name" value="VACUOLAR PROTEIN SORTING-ASSOCIATED PROTEIN 16 HOMOLOG"/>
    <property type="match status" value="1"/>
</dbReference>
<dbReference type="GO" id="GO:0042144">
    <property type="term" value="P:vacuole fusion, non-autophagic"/>
    <property type="evidence" value="ECO:0007669"/>
    <property type="project" value="TreeGrafter"/>
</dbReference>
<dbReference type="PANTHER" id="PTHR12811">
    <property type="entry name" value="VACUOLAR PROTEIN SORTING VPS16"/>
    <property type="match status" value="1"/>
</dbReference>
<dbReference type="Pfam" id="PF04840">
    <property type="entry name" value="Vps16_C"/>
    <property type="match status" value="1"/>
</dbReference>
<dbReference type="GO" id="GO:0016491">
    <property type="term" value="F:oxidoreductase activity"/>
    <property type="evidence" value="ECO:0007669"/>
    <property type="project" value="InterPro"/>
</dbReference>
<feature type="domain" description="NADH:flavin oxidoreductase/NADH oxidase N-terminal" evidence="3">
    <location>
        <begin position="1231"/>
        <end position="1567"/>
    </location>
</feature>
<evidence type="ECO:0000313" key="6">
    <source>
        <dbReference type="EMBL" id="KAF5311038.1"/>
    </source>
</evidence>
<gene>
    <name evidence="6" type="ORF">D9619_008126</name>
</gene>
<dbReference type="GO" id="GO:0006886">
    <property type="term" value="P:intracellular protein transport"/>
    <property type="evidence" value="ECO:0007669"/>
    <property type="project" value="InterPro"/>
</dbReference>
<protein>
    <recommendedName>
        <fullName evidence="8">NADH:flavin oxidoreductase/NADH oxidase N-terminal domain-containing protein</fullName>
    </recommendedName>
</protein>
<organism evidence="6 7">
    <name type="scientific">Psilocybe cf. subviscida</name>
    <dbReference type="NCBI Taxonomy" id="2480587"/>
    <lineage>
        <taxon>Eukaryota</taxon>
        <taxon>Fungi</taxon>
        <taxon>Dikarya</taxon>
        <taxon>Basidiomycota</taxon>
        <taxon>Agaricomycotina</taxon>
        <taxon>Agaricomycetes</taxon>
        <taxon>Agaricomycetidae</taxon>
        <taxon>Agaricales</taxon>
        <taxon>Agaricineae</taxon>
        <taxon>Strophariaceae</taxon>
        <taxon>Psilocybe</taxon>
    </lineage>
</organism>
<dbReference type="OrthoDB" id="1792at2759"/>
<dbReference type="GO" id="GO:0016197">
    <property type="term" value="P:endosomal transport"/>
    <property type="evidence" value="ECO:0007669"/>
    <property type="project" value="TreeGrafter"/>
</dbReference>
<dbReference type="GO" id="GO:0003779">
    <property type="term" value="F:actin binding"/>
    <property type="evidence" value="ECO:0007669"/>
    <property type="project" value="TreeGrafter"/>
</dbReference>
<evidence type="ECO:0000313" key="7">
    <source>
        <dbReference type="Proteomes" id="UP000567179"/>
    </source>
</evidence>
<feature type="region of interest" description="Disordered" evidence="2">
    <location>
        <begin position="337"/>
        <end position="415"/>
    </location>
</feature>
<feature type="domain" description="Vps16 C-terminal" evidence="4">
    <location>
        <begin position="933"/>
        <end position="1202"/>
    </location>
</feature>
<dbReference type="GO" id="GO:0030897">
    <property type="term" value="C:HOPS complex"/>
    <property type="evidence" value="ECO:0007669"/>
    <property type="project" value="TreeGrafter"/>
</dbReference>
<dbReference type="EMBL" id="JAACJJ010000057">
    <property type="protein sequence ID" value="KAF5311038.1"/>
    <property type="molecule type" value="Genomic_DNA"/>
</dbReference>
<name>A0A8H5ET35_9AGAR</name>
<comment type="similarity">
    <text evidence="1">Belongs to the VPS16 family.</text>
</comment>
<feature type="domain" description="Vps16 N-terminal" evidence="5">
    <location>
        <begin position="493"/>
        <end position="825"/>
    </location>
</feature>
<accession>A0A8H5ET35</accession>
<dbReference type="InterPro" id="IPR006926">
    <property type="entry name" value="Vps16_N"/>
</dbReference>
<dbReference type="GO" id="GO:0005768">
    <property type="term" value="C:endosome"/>
    <property type="evidence" value="ECO:0007669"/>
    <property type="project" value="TreeGrafter"/>
</dbReference>
<dbReference type="Gene3D" id="3.20.20.70">
    <property type="entry name" value="Aldolase class I"/>
    <property type="match status" value="1"/>
</dbReference>
<sequence length="1596" mass="176808">MTSNTGQLLADAPFTTTVNIIPRSHPMRRRANTTATSETSFRPSSKFVPVSVYSHVSTYRSAKLELQLYSPSLKVTEDGQGPMAVFGDHDQVSGKVSLDTSCHHTGRLSISIEGSFSYQPPINLDEPLSNESFEPQKHIFLSHTTTVSISPTAEATSPRSSFRDTFIRKRPSIATINTQATMQTSTSQRSHSFNFYLPQSARPGEDMPTTFKSTKHRSAADYFDVTYKVIADWEPADLYETPSHLEVPFLVHPDTDFQSLDAGSPTDESWLELPLKSDRPIPVRCAVTLPTSVTFSRSSTIPYFVVFTTTPRSPEMAKEIAADATISVSLTRQITITEKATLPPTPPLTPSSDESDTPNQSLPRSTLLRRVARSHSRLPRPRRTSEGTIVISRDKPLPQIPDADPLPSPTPKSFSDTKTIANDMCVGFPKRPRQVFDNQKHPSLETISALPDGLHKTKIPLNKDMLPSIDWAGVSVKYYLDVSVLLGHDDLRARIPWDQGKIVRFGWTIDEKLAVLNEEGVYRLYDLQGDYEQHSLGPEAAELGIIDARIHDNGLVAITAGLTLLEVKGWEGGRPLGLANPNISEPPSSWAVIPPDSNISRHVEVLLSVDATIYTVDNLESVDQRLSRGPFTHVSPSPNGKSLALLTFNGTLWVVSTDFQRSMAEFDTSSVAGADGPIRQVEWCGNDAILVTWSSLAVLVGPSNNILQYFYVGAPFAITEMDGIRVIGEDVCDLIQKVPDSTESIFKPGSTSPAAILFDAWESFSKKSPKADESIRSIRPDLAKAVDACIDAAGQEWEPHWQRQLLNAAKFGRGFLDFHNPTEFVLMGQTLKVLNAVRYYEVGIPLTYTQHNYASPSRLITRLTSRNMHLLALRISSYLGLKPDAVLKHWACAKIMRARPTTTGTGADAELGGDDEVCRTIVEKFEELGSTEVSYADIAKKAWEVGRGGLATKLLDHEPKGSDQVPLLLTMKEDKLALVKAVDSGDSDLVYHVLLHLHKRLPLGTFFRLLEDGGKALAPATKLLEVYAREQNREMLRDFYYSDDRRVESAVLSLDEASTMLDQTSKITAVKTAQKFFNEDKDRSFEAKMMDESARLLAFQQQLEQEVNGKVKFCGMSINETIRACLLNDLPKRADKVKSDFKVPDKRFWYVKLYALVEARHFDALETFSKSKRSPIGYEPFVRHLVEKGFPKEALPYVPKCDSPKRADFRTSTLHDKTLAVMTAKALLNSLVLGGHTLKNRITMSALTRNRAVKTYPTDLMKEYYVQRASSGLIVTEGVLITRQGTEWPNAPGIWDDKHVSTWKNVVDGVHEAGGKIYAQLWHLGRVSHPDAPEQKLAGIPVYAPSAISARGGRFRHLPGEPGYVTPTAVPDPTVIIEQFKEAAINAKKAGFDGVELHGANGYLVAQFLDSNSNQRTDKWGGSIENRARFGLEVLKVLVEVFGSNVGIKLSPCGGYNDVGMPLQETLDTFSYFITEADKLNLSYFTLVRYHPSFDVEIDGKNRATNFDVLESFQPYVKNSKLIVNSNVTPGEGEGLIAAGKVDAISIGFNYITHPDLVERVQAGKPLDNQADFAHLQTNQNSENWATGYTDYPRAT</sequence>
<dbReference type="GO" id="GO:0010181">
    <property type="term" value="F:FMN binding"/>
    <property type="evidence" value="ECO:0007669"/>
    <property type="project" value="InterPro"/>
</dbReference>
<keyword evidence="7" id="KW-1185">Reference proteome</keyword>
<proteinExistence type="inferred from homology"/>
<feature type="compositionally biased region" description="Basic residues" evidence="2">
    <location>
        <begin position="370"/>
        <end position="382"/>
    </location>
</feature>
<evidence type="ECO:0000259" key="3">
    <source>
        <dbReference type="Pfam" id="PF00724"/>
    </source>
</evidence>
<dbReference type="Pfam" id="PF04841">
    <property type="entry name" value="Vps16_N"/>
    <property type="match status" value="1"/>
</dbReference>
<evidence type="ECO:0000259" key="5">
    <source>
        <dbReference type="Pfam" id="PF04841"/>
    </source>
</evidence>
<comment type="caution">
    <text evidence="6">The sequence shown here is derived from an EMBL/GenBank/DDBJ whole genome shotgun (WGS) entry which is preliminary data.</text>
</comment>
<dbReference type="SUPFAM" id="SSF69322">
    <property type="entry name" value="Tricorn protease domain 2"/>
    <property type="match status" value="1"/>
</dbReference>
<evidence type="ECO:0000259" key="4">
    <source>
        <dbReference type="Pfam" id="PF04840"/>
    </source>
</evidence>
<dbReference type="InterPro" id="IPR016534">
    <property type="entry name" value="VPS16"/>
</dbReference>
<dbReference type="InterPro" id="IPR013785">
    <property type="entry name" value="Aldolase_TIM"/>
</dbReference>
<evidence type="ECO:0008006" key="8">
    <source>
        <dbReference type="Google" id="ProtNLM"/>
    </source>
</evidence>
<dbReference type="InterPro" id="IPR038132">
    <property type="entry name" value="Vps16_C_sf"/>
</dbReference>
<reference evidence="6 7" key="1">
    <citation type="journal article" date="2020" name="ISME J.">
        <title>Uncovering the hidden diversity of litter-decomposition mechanisms in mushroom-forming fungi.</title>
        <authorList>
            <person name="Floudas D."/>
            <person name="Bentzer J."/>
            <person name="Ahren D."/>
            <person name="Johansson T."/>
            <person name="Persson P."/>
            <person name="Tunlid A."/>
        </authorList>
    </citation>
    <scope>NUCLEOTIDE SEQUENCE [LARGE SCALE GENOMIC DNA]</scope>
    <source>
        <strain evidence="6 7">CBS 101986</strain>
    </source>
</reference>
<dbReference type="Gene3D" id="1.10.150.780">
    <property type="entry name" value="Vps16, C-terminal region"/>
    <property type="match status" value="1"/>
</dbReference>
<dbReference type="Proteomes" id="UP000567179">
    <property type="component" value="Unassembled WGS sequence"/>
</dbReference>
<dbReference type="InterPro" id="IPR001155">
    <property type="entry name" value="OxRdtase_FMN_N"/>
</dbReference>
<evidence type="ECO:0000256" key="1">
    <source>
        <dbReference type="ARBA" id="ARBA00009250"/>
    </source>
</evidence>
<evidence type="ECO:0000256" key="2">
    <source>
        <dbReference type="SAM" id="MobiDB-lite"/>
    </source>
</evidence>
<dbReference type="InterPro" id="IPR006925">
    <property type="entry name" value="Vps16_C"/>
</dbReference>
<dbReference type="CDD" id="cd02933">
    <property type="entry name" value="OYE_like_FMN"/>
    <property type="match status" value="1"/>
</dbReference>